<evidence type="ECO:0000256" key="1">
    <source>
        <dbReference type="SAM" id="MobiDB-lite"/>
    </source>
</evidence>
<dbReference type="SUPFAM" id="SSF50346">
    <property type="entry name" value="PRC-barrel domain"/>
    <property type="match status" value="1"/>
</dbReference>
<dbReference type="InterPro" id="IPR011033">
    <property type="entry name" value="PRC_barrel-like_sf"/>
</dbReference>
<dbReference type="GO" id="GO:0019684">
    <property type="term" value="P:photosynthesis, light reaction"/>
    <property type="evidence" value="ECO:0007669"/>
    <property type="project" value="InterPro"/>
</dbReference>
<sequence>MLTSAQLQELADGGATVVGADGDKIGKAVDVYLDDRTGRPSWLTVKTGFFGSAESFVPVSEDTAAQDGDIRVPYTKDTVKGAPKIDPDGELAPEEEDELYRYYGLDDEGGHDAAAAGPGTGAAGAAGAAGGPPQGERPASGGTPSDARGSWQRDTAASQQGGGADDVPAATPVAGGGQAPVEEQGSAGGGQAASTSGSPGDATAGEGTAAGTAAEGETAGVGEREVGRMRLRKYAVTENVTQTVPVTREEVRVEPEPLPSEEGGADAQPRGRHLREE</sequence>
<dbReference type="GO" id="GO:0030077">
    <property type="term" value="C:plasma membrane light-harvesting complex"/>
    <property type="evidence" value="ECO:0007669"/>
    <property type="project" value="InterPro"/>
</dbReference>
<evidence type="ECO:0000313" key="4">
    <source>
        <dbReference type="EMBL" id="PZR52531.1"/>
    </source>
</evidence>
<feature type="domain" description="DUF2382" evidence="3">
    <location>
        <begin position="222"/>
        <end position="268"/>
    </location>
</feature>
<dbReference type="Proteomes" id="UP000248783">
    <property type="component" value="Unassembled WGS sequence"/>
</dbReference>
<dbReference type="InterPro" id="IPR014747">
    <property type="entry name" value="Bac_photo_RC_H_C"/>
</dbReference>
<feature type="compositionally biased region" description="Low complexity" evidence="1">
    <location>
        <begin position="192"/>
        <end position="221"/>
    </location>
</feature>
<dbReference type="InterPro" id="IPR019060">
    <property type="entry name" value="DUF2382"/>
</dbReference>
<feature type="compositionally biased region" description="Gly residues" evidence="1">
    <location>
        <begin position="118"/>
        <end position="133"/>
    </location>
</feature>
<feature type="region of interest" description="Disordered" evidence="1">
    <location>
        <begin position="245"/>
        <end position="277"/>
    </location>
</feature>
<proteinExistence type="predicted"/>
<dbReference type="RefSeq" id="WP_111251428.1">
    <property type="nucleotide sequence ID" value="NZ_QKWH01000009.1"/>
</dbReference>
<protein>
    <submittedName>
        <fullName evidence="4">Photosystem reaction center subunit H</fullName>
    </submittedName>
</protein>
<organism evidence="4 5">
    <name type="scientific">Xylanimonas oleitrophica</name>
    <dbReference type="NCBI Taxonomy" id="2607479"/>
    <lineage>
        <taxon>Bacteria</taxon>
        <taxon>Bacillati</taxon>
        <taxon>Actinomycetota</taxon>
        <taxon>Actinomycetes</taxon>
        <taxon>Micrococcales</taxon>
        <taxon>Promicromonosporaceae</taxon>
        <taxon>Xylanimonas</taxon>
    </lineage>
</organism>
<keyword evidence="5" id="KW-1185">Reference proteome</keyword>
<comment type="caution">
    <text evidence="4">The sequence shown here is derived from an EMBL/GenBank/DDBJ whole genome shotgun (WGS) entry which is preliminary data.</text>
</comment>
<dbReference type="Pfam" id="PF05239">
    <property type="entry name" value="PRC"/>
    <property type="match status" value="1"/>
</dbReference>
<dbReference type="Gene3D" id="3.90.50.10">
    <property type="entry name" value="Photosynthetic Reaction Center, subunit H, domain 2"/>
    <property type="match status" value="1"/>
</dbReference>
<evidence type="ECO:0000259" key="3">
    <source>
        <dbReference type="Pfam" id="PF09557"/>
    </source>
</evidence>
<accession>A0A2W5YDW8</accession>
<dbReference type="InterPro" id="IPR027275">
    <property type="entry name" value="PRC-brl_dom"/>
</dbReference>
<dbReference type="EMBL" id="QKWH01000009">
    <property type="protein sequence ID" value="PZR52531.1"/>
    <property type="molecule type" value="Genomic_DNA"/>
</dbReference>
<evidence type="ECO:0000313" key="5">
    <source>
        <dbReference type="Proteomes" id="UP000248783"/>
    </source>
</evidence>
<gene>
    <name evidence="4" type="ORF">DNL40_11660</name>
</gene>
<feature type="region of interest" description="Disordered" evidence="1">
    <location>
        <begin position="110"/>
        <end position="231"/>
    </location>
</feature>
<dbReference type="AlphaFoldDB" id="A0A2W5YDW8"/>
<feature type="domain" description="PRC-barrel" evidence="2">
    <location>
        <begin position="14"/>
        <end position="78"/>
    </location>
</feature>
<evidence type="ECO:0000259" key="2">
    <source>
        <dbReference type="Pfam" id="PF05239"/>
    </source>
</evidence>
<dbReference type="Pfam" id="PF09557">
    <property type="entry name" value="DUF2382"/>
    <property type="match status" value="1"/>
</dbReference>
<name>A0A2W5YDW8_9MICO</name>
<reference evidence="4 5" key="1">
    <citation type="submission" date="2018-06" db="EMBL/GenBank/DDBJ databases">
        <title>Whole genome sequencing of a novel hydrocarbon degrading bacterial strain, PW21 isolated from oil contaminated produced water sample.</title>
        <authorList>
            <person name="Nagkirti P."/>
            <person name="Shaikh A."/>
            <person name="Gowdaman V."/>
            <person name="Engineer A.E."/>
            <person name="Dagar S."/>
            <person name="Dhakephalkar P.K."/>
        </authorList>
    </citation>
    <scope>NUCLEOTIDE SEQUENCE [LARGE SCALE GENOMIC DNA]</scope>
    <source>
        <strain evidence="4 5">PW21</strain>
    </source>
</reference>